<name>A0A4T3F5R5_9SPHN</name>
<evidence type="ECO:0000313" key="2">
    <source>
        <dbReference type="EMBL" id="TIX51829.1"/>
    </source>
</evidence>
<keyword evidence="1" id="KW-0472">Membrane</keyword>
<dbReference type="Pfam" id="PF14108">
    <property type="entry name" value="ABA4-like"/>
    <property type="match status" value="1"/>
</dbReference>
<keyword evidence="1" id="KW-1133">Transmembrane helix</keyword>
<dbReference type="RefSeq" id="WP_136692618.1">
    <property type="nucleotide sequence ID" value="NZ_SSHH01000001.1"/>
</dbReference>
<feature type="transmembrane region" description="Helical" evidence="1">
    <location>
        <begin position="118"/>
        <end position="140"/>
    </location>
</feature>
<keyword evidence="1" id="KW-0812">Transmembrane</keyword>
<feature type="transmembrane region" description="Helical" evidence="1">
    <location>
        <begin position="33"/>
        <end position="54"/>
    </location>
</feature>
<organism evidence="2 3">
    <name type="scientific">Alteraurantiacibacter aquimixticola</name>
    <dbReference type="NCBI Taxonomy" id="2489173"/>
    <lineage>
        <taxon>Bacteria</taxon>
        <taxon>Pseudomonadati</taxon>
        <taxon>Pseudomonadota</taxon>
        <taxon>Alphaproteobacteria</taxon>
        <taxon>Sphingomonadales</taxon>
        <taxon>Erythrobacteraceae</taxon>
        <taxon>Alteraurantiacibacter</taxon>
    </lineage>
</organism>
<dbReference type="AlphaFoldDB" id="A0A4T3F5R5"/>
<sequence length="157" mass="16840">MNWDTLFGVANIWALASWAVLLLLPRGEITKALVFYLGIGLLCLAYSVLFVLLVTGSVDNGALAGAGGAGFTTIEGVRNIFMSDGGVTVGWIHYLALDLFAGMWIARDADAKGISRIVQAPVLLLTFIAGPFGLLIWLIIREPAARRANPRKGKLKL</sequence>
<accession>A0A4T3F5R5</accession>
<dbReference type="Proteomes" id="UP000309389">
    <property type="component" value="Unassembled WGS sequence"/>
</dbReference>
<feature type="transmembrane region" description="Helical" evidence="1">
    <location>
        <begin position="6"/>
        <end position="24"/>
    </location>
</feature>
<comment type="caution">
    <text evidence="2">The sequence shown here is derived from an EMBL/GenBank/DDBJ whole genome shotgun (WGS) entry which is preliminary data.</text>
</comment>
<dbReference type="OrthoDB" id="345237at2"/>
<dbReference type="EMBL" id="SSHH01000001">
    <property type="protein sequence ID" value="TIX51829.1"/>
    <property type="molecule type" value="Genomic_DNA"/>
</dbReference>
<evidence type="ECO:0000256" key="1">
    <source>
        <dbReference type="SAM" id="Phobius"/>
    </source>
</evidence>
<reference evidence="2 3" key="1">
    <citation type="submission" date="2019-04" db="EMBL/GenBank/DDBJ databases">
        <title>Altererythrobacter aquimixticola sp. nov., isolated from sediment of junction between the ocean and a freshwater spring.</title>
        <authorList>
            <person name="Yoon J.-H."/>
        </authorList>
    </citation>
    <scope>NUCLEOTIDE SEQUENCE [LARGE SCALE GENOMIC DNA]</scope>
    <source>
        <strain evidence="2 3">SSKS-13</strain>
    </source>
</reference>
<dbReference type="InterPro" id="IPR025461">
    <property type="entry name" value="ABA4-like"/>
</dbReference>
<proteinExistence type="predicted"/>
<protein>
    <submittedName>
        <fullName evidence="2">DUF4281 domain-containing protein</fullName>
    </submittedName>
</protein>
<evidence type="ECO:0000313" key="3">
    <source>
        <dbReference type="Proteomes" id="UP000309389"/>
    </source>
</evidence>
<gene>
    <name evidence="2" type="ORF">E5222_05140</name>
</gene>
<feature type="transmembrane region" description="Helical" evidence="1">
    <location>
        <begin position="88"/>
        <end position="106"/>
    </location>
</feature>
<keyword evidence="3" id="KW-1185">Reference proteome</keyword>